<name>A0A2T4TUX0_9BACT</name>
<dbReference type="Pfam" id="PF14076">
    <property type="entry name" value="DUF4258"/>
    <property type="match status" value="1"/>
</dbReference>
<dbReference type="InterPro" id="IPR025354">
    <property type="entry name" value="DUF4258"/>
</dbReference>
<proteinExistence type="predicted"/>
<keyword evidence="2" id="KW-1185">Reference proteome</keyword>
<accession>A0A2T4TUX0</accession>
<dbReference type="EMBL" id="NVQC01000038">
    <property type="protein sequence ID" value="PTL34916.1"/>
    <property type="molecule type" value="Genomic_DNA"/>
</dbReference>
<reference evidence="1 2" key="1">
    <citation type="submission" date="2017-09" db="EMBL/GenBank/DDBJ databases">
        <title>Bloom of a denitrifying methanotroph, Candidatus Methylomirabilis limnetica, in a deep stratified lake.</title>
        <authorList>
            <person name="Graf J.S."/>
            <person name="Marchant H.K."/>
            <person name="Tienken D."/>
            <person name="Hach P.F."/>
            <person name="Brand A."/>
            <person name="Schubert C.J."/>
            <person name="Kuypers M.M."/>
            <person name="Milucka J."/>
        </authorList>
    </citation>
    <scope>NUCLEOTIDE SEQUENCE [LARGE SCALE GENOMIC DNA]</scope>
    <source>
        <strain evidence="1 2">Zug</strain>
    </source>
</reference>
<gene>
    <name evidence="1" type="ORF">CLG94_12530</name>
</gene>
<dbReference type="Proteomes" id="UP000241436">
    <property type="component" value="Unassembled WGS sequence"/>
</dbReference>
<evidence type="ECO:0008006" key="3">
    <source>
        <dbReference type="Google" id="ProtNLM"/>
    </source>
</evidence>
<dbReference type="OrthoDB" id="9791640at2"/>
<sequence length="105" mass="12147">MDIEEIKARVRDNRYVYSHHAEIERRADGLTFAQVEEALLNSKILEQYPDIGRGESCLVVGFAGKIPIHVVCGWRGEKVVLITVYIPRPPKFIDPWTRGERRGWQ</sequence>
<evidence type="ECO:0000313" key="2">
    <source>
        <dbReference type="Proteomes" id="UP000241436"/>
    </source>
</evidence>
<dbReference type="AlphaFoldDB" id="A0A2T4TUX0"/>
<comment type="caution">
    <text evidence="1">The sequence shown here is derived from an EMBL/GenBank/DDBJ whole genome shotgun (WGS) entry which is preliminary data.</text>
</comment>
<evidence type="ECO:0000313" key="1">
    <source>
        <dbReference type="EMBL" id="PTL34916.1"/>
    </source>
</evidence>
<reference evidence="2" key="2">
    <citation type="journal article" date="2018" name="Environ. Microbiol.">
        <title>Bloom of a denitrifying methanotroph, 'Candidatus Methylomirabilis limnetica', in a deep stratified lake.</title>
        <authorList>
            <person name="Graf J.S."/>
            <person name="Mayr M.J."/>
            <person name="Marchant H.K."/>
            <person name="Tienken D."/>
            <person name="Hach P.F."/>
            <person name="Brand A."/>
            <person name="Schubert C.J."/>
            <person name="Kuypers M.M."/>
            <person name="Milucka J."/>
        </authorList>
    </citation>
    <scope>NUCLEOTIDE SEQUENCE [LARGE SCALE GENOMIC DNA]</scope>
    <source>
        <strain evidence="2">Zug</strain>
    </source>
</reference>
<organism evidence="1 2">
    <name type="scientific">Candidatus Methylomirabilis limnetica</name>
    <dbReference type="NCBI Taxonomy" id="2033718"/>
    <lineage>
        <taxon>Bacteria</taxon>
        <taxon>Candidatus Methylomirabilota</taxon>
        <taxon>Candidatus Methylomirabilia</taxon>
        <taxon>Candidatus Methylomirabilales</taxon>
        <taxon>Candidatus Methylomirabilaceae</taxon>
        <taxon>Candidatus Methylomirabilis</taxon>
    </lineage>
</organism>
<protein>
    <recommendedName>
        <fullName evidence="3">DUF4258 domain-containing protein</fullName>
    </recommendedName>
</protein>
<dbReference type="RefSeq" id="WP_107564028.1">
    <property type="nucleotide sequence ID" value="NZ_NVQC01000038.1"/>
</dbReference>